<dbReference type="WBParaSite" id="HPBE_0001829401-mRNA-1">
    <property type="protein sequence ID" value="HPBE_0001829401-mRNA-1"/>
    <property type="gene ID" value="HPBE_0001829401"/>
</dbReference>
<sequence length="227" mass="25133">MYDTSGMRHLGAAHHDQMVIYQNENGRVIHGGKQQTVDMEEIFKSVLEDASRAMSSSGSAAVQIQLSEMEIESSASQNAYHLSQQTTRATTKTGPNTEQQTQPMTNAKCFDQQAPPIAYSQDIDDLMAVLRDDQDGGLKPGSFQMDLGVGYGSEELADLFGDDWLDCADRSIANNGQYTPYISEPHDVSCCFSREEERKKKKKARKDSHGSAYHCSFSLMTVICLTL</sequence>
<dbReference type="Proteomes" id="UP000050761">
    <property type="component" value="Unassembled WGS sequence"/>
</dbReference>
<evidence type="ECO:0000256" key="1">
    <source>
        <dbReference type="SAM" id="MobiDB-lite"/>
    </source>
</evidence>
<organism evidence="3 4">
    <name type="scientific">Heligmosomoides polygyrus</name>
    <name type="common">Parasitic roundworm</name>
    <dbReference type="NCBI Taxonomy" id="6339"/>
    <lineage>
        <taxon>Eukaryota</taxon>
        <taxon>Metazoa</taxon>
        <taxon>Ecdysozoa</taxon>
        <taxon>Nematoda</taxon>
        <taxon>Chromadorea</taxon>
        <taxon>Rhabditida</taxon>
        <taxon>Rhabditina</taxon>
        <taxon>Rhabditomorpha</taxon>
        <taxon>Strongyloidea</taxon>
        <taxon>Heligmosomidae</taxon>
        <taxon>Heligmosomoides</taxon>
    </lineage>
</organism>
<protein>
    <submittedName>
        <fullName evidence="4">Cadherin_C domain-containing protein</fullName>
    </submittedName>
</protein>
<name>A0A183G8S0_HELPZ</name>
<evidence type="ECO:0000313" key="2">
    <source>
        <dbReference type="EMBL" id="VDP11063.1"/>
    </source>
</evidence>
<evidence type="ECO:0000313" key="3">
    <source>
        <dbReference type="Proteomes" id="UP000050761"/>
    </source>
</evidence>
<feature type="compositionally biased region" description="Polar residues" evidence="1">
    <location>
        <begin position="75"/>
        <end position="105"/>
    </location>
</feature>
<evidence type="ECO:0000313" key="4">
    <source>
        <dbReference type="WBParaSite" id="HPBE_0001829401-mRNA-1"/>
    </source>
</evidence>
<dbReference type="AlphaFoldDB" id="A0A183G8S0"/>
<feature type="region of interest" description="Disordered" evidence="1">
    <location>
        <begin position="75"/>
        <end position="107"/>
    </location>
</feature>
<proteinExistence type="predicted"/>
<dbReference type="OrthoDB" id="197676at2759"/>
<accession>A0A183G8S0</accession>
<reference evidence="2 3" key="1">
    <citation type="submission" date="2018-11" db="EMBL/GenBank/DDBJ databases">
        <authorList>
            <consortium name="Pathogen Informatics"/>
        </authorList>
    </citation>
    <scope>NUCLEOTIDE SEQUENCE [LARGE SCALE GENOMIC DNA]</scope>
</reference>
<accession>A0A3P8EPN6</accession>
<reference evidence="4" key="2">
    <citation type="submission" date="2019-09" db="UniProtKB">
        <authorList>
            <consortium name="WormBaseParasite"/>
        </authorList>
    </citation>
    <scope>IDENTIFICATION</scope>
</reference>
<dbReference type="EMBL" id="UZAH01030588">
    <property type="protein sequence ID" value="VDP11063.1"/>
    <property type="molecule type" value="Genomic_DNA"/>
</dbReference>
<gene>
    <name evidence="2" type="ORF">HPBE_LOCUS18293</name>
</gene>
<keyword evidence="3" id="KW-1185">Reference proteome</keyword>